<comment type="function">
    <text evidence="7">RNA helicase.</text>
</comment>
<dbReference type="GO" id="GO:0016787">
    <property type="term" value="F:hydrolase activity"/>
    <property type="evidence" value="ECO:0007669"/>
    <property type="project" value="UniProtKB-KW"/>
</dbReference>
<dbReference type="GO" id="GO:0003723">
    <property type="term" value="F:RNA binding"/>
    <property type="evidence" value="ECO:0007669"/>
    <property type="project" value="UniProtKB-UniRule"/>
</dbReference>
<keyword evidence="3 6" id="KW-0347">Helicase</keyword>
<dbReference type="PANTHER" id="PTHR24031">
    <property type="entry name" value="RNA HELICASE"/>
    <property type="match status" value="1"/>
</dbReference>
<name>A0A1I8BV21_MELHA</name>
<protein>
    <recommendedName>
        <fullName evidence="7">ATP-dependent RNA helicase</fullName>
        <ecNumber evidence="7">3.6.4.13</ecNumber>
    </recommendedName>
</protein>
<accession>A0A1I8BV21</accession>
<dbReference type="InterPro" id="IPR000629">
    <property type="entry name" value="RNA-helicase_DEAD-box_CS"/>
</dbReference>
<keyword evidence="11" id="KW-1185">Reference proteome</keyword>
<evidence type="ECO:0000313" key="12">
    <source>
        <dbReference type="WBParaSite" id="MhA1_Contig684.frz3.gene10"/>
    </source>
</evidence>
<dbReference type="PROSITE" id="PS51192">
    <property type="entry name" value="HELICASE_ATP_BIND_1"/>
    <property type="match status" value="1"/>
</dbReference>
<feature type="domain" description="Helicase C-terminal" evidence="10">
    <location>
        <begin position="326"/>
        <end position="474"/>
    </location>
</feature>
<dbReference type="Proteomes" id="UP000095281">
    <property type="component" value="Unplaced"/>
</dbReference>
<evidence type="ECO:0000259" key="10">
    <source>
        <dbReference type="PROSITE" id="PS51194"/>
    </source>
</evidence>
<dbReference type="SMART" id="SM00490">
    <property type="entry name" value="HELICc"/>
    <property type="match status" value="1"/>
</dbReference>
<dbReference type="PROSITE" id="PS00039">
    <property type="entry name" value="DEAD_ATP_HELICASE"/>
    <property type="match status" value="1"/>
</dbReference>
<evidence type="ECO:0000256" key="1">
    <source>
        <dbReference type="ARBA" id="ARBA00022741"/>
    </source>
</evidence>
<keyword evidence="5 7" id="KW-0694">RNA-binding</keyword>
<evidence type="ECO:0000256" key="5">
    <source>
        <dbReference type="ARBA" id="ARBA00022884"/>
    </source>
</evidence>
<evidence type="ECO:0000256" key="4">
    <source>
        <dbReference type="ARBA" id="ARBA00022840"/>
    </source>
</evidence>
<dbReference type="Pfam" id="PF00271">
    <property type="entry name" value="Helicase_C"/>
    <property type="match status" value="1"/>
</dbReference>
<dbReference type="GO" id="GO:0003724">
    <property type="term" value="F:RNA helicase activity"/>
    <property type="evidence" value="ECO:0007669"/>
    <property type="project" value="UniProtKB-EC"/>
</dbReference>
<organism evidence="11 12">
    <name type="scientific">Meloidogyne hapla</name>
    <name type="common">Root-knot nematode worm</name>
    <dbReference type="NCBI Taxonomy" id="6305"/>
    <lineage>
        <taxon>Eukaryota</taxon>
        <taxon>Metazoa</taxon>
        <taxon>Ecdysozoa</taxon>
        <taxon>Nematoda</taxon>
        <taxon>Chromadorea</taxon>
        <taxon>Rhabditida</taxon>
        <taxon>Tylenchina</taxon>
        <taxon>Tylenchomorpha</taxon>
        <taxon>Tylenchoidea</taxon>
        <taxon>Meloidogynidae</taxon>
        <taxon>Meloidogyninae</taxon>
        <taxon>Meloidogyne</taxon>
    </lineage>
</organism>
<sequence length="521" mass="59519">MAALSETLKRRKFVSQTKGINELIQEQKQINHGPVVNARLPVKIIGGDGNGESLIISSFNDVQIKEELRNTLNSINYFGPTDVQKCVIPLIQNTKNDILCLAATGSGKSGSFLIPIINRLQKLKPSSSGSPLLDFINKGSPLAIIIAHTKELVEQLYKFAKTLAFDTQVGVAYARGQMPYEEGRRQLVNGCDILVITPGRLKQYLNEAWISVDDVQFVVVDEADKFIVEEDFASLLHELFNRMRKQNNNFFRTFMFSATLTEIADCVINDFLKKDCYRVIVGIPNQAVSHVRQRVLKVDDKYGYSPRVEMVKIILRTISTVEQPTNGEHFCYNTQRTLIFLNEARSCDRLAIKLSDLGYRAMSISSHRLMEQRYKAVGDFKEGKWHILIGTDIIARGMNFPKVKNIILYELPPIHRYQEYVHRVGRTGRIGTEDGCAYIFFDPKSRNDELQAEFLIEQLENSKQQVPVFLRELQKSISDARSKYTNECASTYQNSIEEQLEDKSELENENTEKFANFPWYN</sequence>
<evidence type="ECO:0000259" key="9">
    <source>
        <dbReference type="PROSITE" id="PS51192"/>
    </source>
</evidence>
<feature type="domain" description="Helicase ATP-binding" evidence="9">
    <location>
        <begin position="89"/>
        <end position="278"/>
    </location>
</feature>
<dbReference type="Gene3D" id="3.40.50.300">
    <property type="entry name" value="P-loop containing nucleotide triphosphate hydrolases"/>
    <property type="match status" value="2"/>
</dbReference>
<dbReference type="GO" id="GO:0043186">
    <property type="term" value="C:P granule"/>
    <property type="evidence" value="ECO:0007669"/>
    <property type="project" value="UniProtKB-ARBA"/>
</dbReference>
<dbReference type="Pfam" id="PF00270">
    <property type="entry name" value="DEAD"/>
    <property type="match status" value="1"/>
</dbReference>
<evidence type="ECO:0000256" key="2">
    <source>
        <dbReference type="ARBA" id="ARBA00022801"/>
    </source>
</evidence>
<dbReference type="CDD" id="cd18787">
    <property type="entry name" value="SF2_C_DEAD"/>
    <property type="match status" value="1"/>
</dbReference>
<dbReference type="OMA" id="NECASTY"/>
<feature type="coiled-coil region" evidence="8">
    <location>
        <begin position="489"/>
        <end position="516"/>
    </location>
</feature>
<dbReference type="PROSITE" id="PS51194">
    <property type="entry name" value="HELICASE_CTER"/>
    <property type="match status" value="1"/>
</dbReference>
<dbReference type="InterPro" id="IPR011545">
    <property type="entry name" value="DEAD/DEAH_box_helicase_dom"/>
</dbReference>
<keyword evidence="8" id="KW-0175">Coiled coil</keyword>
<comment type="similarity">
    <text evidence="6">Belongs to the DEAD box helicase family.</text>
</comment>
<comment type="catalytic activity">
    <reaction evidence="7">
        <text>ATP + H2O = ADP + phosphate + H(+)</text>
        <dbReference type="Rhea" id="RHEA:13065"/>
        <dbReference type="ChEBI" id="CHEBI:15377"/>
        <dbReference type="ChEBI" id="CHEBI:15378"/>
        <dbReference type="ChEBI" id="CHEBI:30616"/>
        <dbReference type="ChEBI" id="CHEBI:43474"/>
        <dbReference type="ChEBI" id="CHEBI:456216"/>
        <dbReference type="EC" id="3.6.4.13"/>
    </reaction>
</comment>
<evidence type="ECO:0000256" key="6">
    <source>
        <dbReference type="RuleBase" id="RU000492"/>
    </source>
</evidence>
<comment type="domain">
    <text evidence="7">The Q motif is unique to and characteristic of the DEAD box family of RNA helicases and controls ATP binding and hydrolysis.</text>
</comment>
<dbReference type="AlphaFoldDB" id="A0A1I8BV21"/>
<dbReference type="InterPro" id="IPR001650">
    <property type="entry name" value="Helicase_C-like"/>
</dbReference>
<reference evidence="12" key="1">
    <citation type="submission" date="2016-11" db="UniProtKB">
        <authorList>
            <consortium name="WormBaseParasite"/>
        </authorList>
    </citation>
    <scope>IDENTIFICATION</scope>
</reference>
<proteinExistence type="inferred from homology"/>
<keyword evidence="2 6" id="KW-0378">Hydrolase</keyword>
<evidence type="ECO:0000256" key="3">
    <source>
        <dbReference type="ARBA" id="ARBA00022806"/>
    </source>
</evidence>
<dbReference type="EC" id="3.6.4.13" evidence="7"/>
<dbReference type="InterPro" id="IPR014001">
    <property type="entry name" value="Helicase_ATP-bd"/>
</dbReference>
<evidence type="ECO:0000256" key="8">
    <source>
        <dbReference type="SAM" id="Coils"/>
    </source>
</evidence>
<evidence type="ECO:0000256" key="7">
    <source>
        <dbReference type="RuleBase" id="RU365068"/>
    </source>
</evidence>
<keyword evidence="1 6" id="KW-0547">Nucleotide-binding</keyword>
<dbReference type="InterPro" id="IPR027417">
    <property type="entry name" value="P-loop_NTPase"/>
</dbReference>
<dbReference type="SMART" id="SM00487">
    <property type="entry name" value="DEXDc"/>
    <property type="match status" value="1"/>
</dbReference>
<dbReference type="GO" id="GO:0005524">
    <property type="term" value="F:ATP binding"/>
    <property type="evidence" value="ECO:0007669"/>
    <property type="project" value="UniProtKB-UniRule"/>
</dbReference>
<dbReference type="SUPFAM" id="SSF52540">
    <property type="entry name" value="P-loop containing nucleoside triphosphate hydrolases"/>
    <property type="match status" value="1"/>
</dbReference>
<dbReference type="WBParaSite" id="MhA1_Contig684.frz3.gene10">
    <property type="protein sequence ID" value="MhA1_Contig684.frz3.gene10"/>
    <property type="gene ID" value="MhA1_Contig684.frz3.gene10"/>
</dbReference>
<evidence type="ECO:0000313" key="11">
    <source>
        <dbReference type="Proteomes" id="UP000095281"/>
    </source>
</evidence>
<keyword evidence="4 6" id="KW-0067">ATP-binding</keyword>